<proteinExistence type="predicted"/>
<evidence type="ECO:0000256" key="3">
    <source>
        <dbReference type="ARBA" id="ARBA00023186"/>
    </source>
</evidence>
<organism evidence="4">
    <name type="scientific">freshwater sediment metagenome</name>
    <dbReference type="NCBI Taxonomy" id="556182"/>
    <lineage>
        <taxon>unclassified sequences</taxon>
        <taxon>metagenomes</taxon>
        <taxon>ecological metagenomes</taxon>
    </lineage>
</organism>
<dbReference type="PANTHER" id="PTHR39585">
    <property type="entry name" value="FAD ASSEMBLY FACTOR SDHE"/>
    <property type="match status" value="1"/>
</dbReference>
<dbReference type="AlphaFoldDB" id="A0AA48M508"/>
<name>A0AA48M508_9ZZZZ</name>
<dbReference type="InterPro" id="IPR036714">
    <property type="entry name" value="SDH_sf"/>
</dbReference>
<dbReference type="Pfam" id="PF03937">
    <property type="entry name" value="Sdh5"/>
    <property type="match status" value="1"/>
</dbReference>
<evidence type="ECO:0008006" key="5">
    <source>
        <dbReference type="Google" id="ProtNLM"/>
    </source>
</evidence>
<comment type="subcellular location">
    <subcellularLocation>
        <location evidence="1">Cytoplasm</location>
    </subcellularLocation>
</comment>
<dbReference type="PANTHER" id="PTHR39585:SF1">
    <property type="entry name" value="FAD ASSEMBLY FACTOR SDHE"/>
    <property type="match status" value="1"/>
</dbReference>
<protein>
    <recommendedName>
        <fullName evidence="5">FAD assembly factor SdhE</fullName>
    </recommendedName>
</protein>
<dbReference type="InterPro" id="IPR005631">
    <property type="entry name" value="SDH"/>
</dbReference>
<dbReference type="SUPFAM" id="SSF109910">
    <property type="entry name" value="YgfY-like"/>
    <property type="match status" value="1"/>
</dbReference>
<dbReference type="GO" id="GO:0005737">
    <property type="term" value="C:cytoplasm"/>
    <property type="evidence" value="ECO:0007669"/>
    <property type="project" value="UniProtKB-SubCell"/>
</dbReference>
<dbReference type="Gene3D" id="1.10.150.250">
    <property type="entry name" value="Flavinator of succinate dehydrogenase"/>
    <property type="match status" value="1"/>
</dbReference>
<accession>A0AA48M508</accession>
<reference evidence="4" key="1">
    <citation type="submission" date="2023-07" db="EMBL/GenBank/DDBJ databases">
        <authorList>
            <person name="Pelsma A.J. K."/>
        </authorList>
    </citation>
    <scope>NUCLEOTIDE SEQUENCE</scope>
</reference>
<sequence>MAEKPPVDPAPSDSDIRRRRIRIRAWRRGLRELDILMGGFVDARVDGLGDAELVELEELLDLPDAELLSWLAGGVAPPPERDTALLKAIIAFHTHDGPIH</sequence>
<keyword evidence="2" id="KW-0963">Cytoplasm</keyword>
<gene>
    <name evidence="4" type="ORF">AMST5_03144</name>
</gene>
<evidence type="ECO:0000256" key="2">
    <source>
        <dbReference type="ARBA" id="ARBA00022490"/>
    </source>
</evidence>
<evidence type="ECO:0000256" key="1">
    <source>
        <dbReference type="ARBA" id="ARBA00004496"/>
    </source>
</evidence>
<dbReference type="EMBL" id="OY288114">
    <property type="protein sequence ID" value="CAJ0880321.1"/>
    <property type="molecule type" value="Genomic_DNA"/>
</dbReference>
<dbReference type="InterPro" id="IPR050531">
    <property type="entry name" value="SdhE_FAD_assembly_factor"/>
</dbReference>
<evidence type="ECO:0000313" key="4">
    <source>
        <dbReference type="EMBL" id="CAJ0880321.1"/>
    </source>
</evidence>
<keyword evidence="3" id="KW-0143">Chaperone</keyword>